<dbReference type="SUPFAM" id="SSF53850">
    <property type="entry name" value="Periplasmic binding protein-like II"/>
    <property type="match status" value="1"/>
</dbReference>
<evidence type="ECO:0000313" key="4">
    <source>
        <dbReference type="Proteomes" id="UP001629113"/>
    </source>
</evidence>
<comment type="caution">
    <text evidence="3">The sequence shown here is derived from an EMBL/GenBank/DDBJ whole genome shotgun (WGS) entry which is preliminary data.</text>
</comment>
<dbReference type="PANTHER" id="PTHR30006:SF2">
    <property type="entry name" value="ABC TRANSPORTER SUBSTRATE-BINDING PROTEIN"/>
    <property type="match status" value="1"/>
</dbReference>
<name>A0ABR4PU50_9HELO</name>
<sequence>MLFGSSLVSAVGLAATVAAYARNVPVETRSLDEIYEAALTEDRNLVVVWGGDAGGQGNGVRNAWKARFPDITLDLTVDLSKYHDSRIDRAWYDKNETVDIATLQTLHDFKRWKEQDRLLYYKSPTFEDLYSGEKDLDGAFVPMGIYSFGSFFYDNTKVAAADVPVDYTELLDPKWKGKLVITYPNDDDAICYLFALIVERYGFEWLDALAAQDVQWVRGTATPSYVIVDQHNNATASSAGRVLTFSTSGYPGGSAPFLASRQPDAPEQVMAWAQTSAAFSSTKRPETAKLFLAWITSTEYQKPGAGYSPLKSFDAGKVMTSNVTQTSGFRQFMQDRTSVDWWKLQFETTLGTAQGPGPIDLYP</sequence>
<reference evidence="3 4" key="1">
    <citation type="submission" date="2024-06" db="EMBL/GenBank/DDBJ databases">
        <title>Complete genome of Phlyctema vagabunda strain 19-DSS-EL-015.</title>
        <authorList>
            <person name="Fiorenzani C."/>
        </authorList>
    </citation>
    <scope>NUCLEOTIDE SEQUENCE [LARGE SCALE GENOMIC DNA]</scope>
    <source>
        <strain evidence="3 4">19-DSS-EL-015</strain>
    </source>
</reference>
<proteinExistence type="predicted"/>
<keyword evidence="1 2" id="KW-0732">Signal</keyword>
<evidence type="ECO:0000313" key="3">
    <source>
        <dbReference type="EMBL" id="KAL3426789.1"/>
    </source>
</evidence>
<accession>A0ABR4PU50</accession>
<dbReference type="Pfam" id="PF13343">
    <property type="entry name" value="SBP_bac_6"/>
    <property type="match status" value="1"/>
</dbReference>
<evidence type="ECO:0000256" key="1">
    <source>
        <dbReference type="ARBA" id="ARBA00022729"/>
    </source>
</evidence>
<feature type="chain" id="PRO_5045045479" evidence="2">
    <location>
        <begin position="22"/>
        <end position="363"/>
    </location>
</feature>
<dbReference type="Gene3D" id="3.40.190.10">
    <property type="entry name" value="Periplasmic binding protein-like II"/>
    <property type="match status" value="2"/>
</dbReference>
<dbReference type="PANTHER" id="PTHR30006">
    <property type="entry name" value="THIAMINE-BINDING PERIPLASMIC PROTEIN-RELATED"/>
    <property type="match status" value="1"/>
</dbReference>
<organism evidence="3 4">
    <name type="scientific">Phlyctema vagabunda</name>
    <dbReference type="NCBI Taxonomy" id="108571"/>
    <lineage>
        <taxon>Eukaryota</taxon>
        <taxon>Fungi</taxon>
        <taxon>Dikarya</taxon>
        <taxon>Ascomycota</taxon>
        <taxon>Pezizomycotina</taxon>
        <taxon>Leotiomycetes</taxon>
        <taxon>Helotiales</taxon>
        <taxon>Dermateaceae</taxon>
        <taxon>Phlyctema</taxon>
    </lineage>
</organism>
<evidence type="ECO:0000256" key="2">
    <source>
        <dbReference type="SAM" id="SignalP"/>
    </source>
</evidence>
<dbReference type="EMBL" id="JBFCZG010000001">
    <property type="protein sequence ID" value="KAL3426789.1"/>
    <property type="molecule type" value="Genomic_DNA"/>
</dbReference>
<protein>
    <submittedName>
        <fullName evidence="3">ABC transporter</fullName>
    </submittedName>
</protein>
<keyword evidence="4" id="KW-1185">Reference proteome</keyword>
<feature type="signal peptide" evidence="2">
    <location>
        <begin position="1"/>
        <end position="21"/>
    </location>
</feature>
<dbReference type="Proteomes" id="UP001629113">
    <property type="component" value="Unassembled WGS sequence"/>
</dbReference>
<gene>
    <name evidence="3" type="ORF">PVAG01_00298</name>
</gene>